<evidence type="ECO:0000256" key="1">
    <source>
        <dbReference type="SAM" id="Phobius"/>
    </source>
</evidence>
<organism evidence="2 3">
    <name type="scientific">Autumnicola tepida</name>
    <dbReference type="NCBI Taxonomy" id="3075595"/>
    <lineage>
        <taxon>Bacteria</taxon>
        <taxon>Pseudomonadati</taxon>
        <taxon>Bacteroidota</taxon>
        <taxon>Flavobacteriia</taxon>
        <taxon>Flavobacteriales</taxon>
        <taxon>Flavobacteriaceae</taxon>
        <taxon>Autumnicola</taxon>
    </lineage>
</organism>
<comment type="caution">
    <text evidence="2">The sequence shown here is derived from an EMBL/GenBank/DDBJ whole genome shotgun (WGS) entry which is preliminary data.</text>
</comment>
<dbReference type="Pfam" id="PF03929">
    <property type="entry name" value="PepSY_TM"/>
    <property type="match status" value="1"/>
</dbReference>
<dbReference type="EMBL" id="JAVRHQ010000022">
    <property type="protein sequence ID" value="MDT0644177.1"/>
    <property type="molecule type" value="Genomic_DNA"/>
</dbReference>
<feature type="transmembrane region" description="Helical" evidence="1">
    <location>
        <begin position="20"/>
        <end position="40"/>
    </location>
</feature>
<keyword evidence="1" id="KW-0812">Transmembrane</keyword>
<keyword evidence="3" id="KW-1185">Reference proteome</keyword>
<dbReference type="PANTHER" id="PTHR34219">
    <property type="entry name" value="IRON-REGULATED INNER MEMBRANE PROTEIN-RELATED"/>
    <property type="match status" value="1"/>
</dbReference>
<sequence>MKKKRNHSFKKWIGKIHLWLGLVSGIIVFLLSVTGCIFVFSSEINELVRKDELYVQPEGAPLPVSELWESAQEHLGAGMPLSWAYIYNPPEKSWVFYAYKTSPDAITYFGNLEYYKAVYVNPYSGEILGIYDEEFDFFNIIKFLHWSLLLKTEIGQPVVGWATFIFVIMLISGIVLWWPINRNAAKQRFSFKWKDTTSWKRKNYDLHNILGFYVASLALILAITGMVWAFTWMKGIVYAAGAGSTQPPAIEYKQSNPSAVKVAHPIDVAYHNAVKAYPASNGFRFTPAAGETGAINAYVQEYDGVYYKSHMLQFDQYSGELINTRDYEEKNFGERLIEANYDIHVGAILGIPGKVLMFFASLICGSLPVTGFLVWWKRKSKFKYLVRS</sequence>
<proteinExistence type="predicted"/>
<evidence type="ECO:0000313" key="2">
    <source>
        <dbReference type="EMBL" id="MDT0644177.1"/>
    </source>
</evidence>
<keyword evidence="1" id="KW-0472">Membrane</keyword>
<dbReference type="InterPro" id="IPR005625">
    <property type="entry name" value="PepSY-ass_TM"/>
</dbReference>
<protein>
    <submittedName>
        <fullName evidence="2">PepSY-associated TM helix domain-containing protein</fullName>
    </submittedName>
</protein>
<dbReference type="PANTHER" id="PTHR34219:SF3">
    <property type="entry name" value="BLL7967 PROTEIN"/>
    <property type="match status" value="1"/>
</dbReference>
<dbReference type="Proteomes" id="UP001262889">
    <property type="component" value="Unassembled WGS sequence"/>
</dbReference>
<reference evidence="2 3" key="1">
    <citation type="submission" date="2023-09" db="EMBL/GenBank/DDBJ databases">
        <authorList>
            <person name="Rey-Velasco X."/>
        </authorList>
    </citation>
    <scope>NUCLEOTIDE SEQUENCE [LARGE SCALE GENOMIC DNA]</scope>
    <source>
        <strain evidence="2 3">F363</strain>
    </source>
</reference>
<feature type="transmembrane region" description="Helical" evidence="1">
    <location>
        <begin position="355"/>
        <end position="376"/>
    </location>
</feature>
<name>A0ABU3CCV5_9FLAO</name>
<feature type="transmembrane region" description="Helical" evidence="1">
    <location>
        <begin position="210"/>
        <end position="230"/>
    </location>
</feature>
<keyword evidence="1" id="KW-1133">Transmembrane helix</keyword>
<dbReference type="RefSeq" id="WP_311535795.1">
    <property type="nucleotide sequence ID" value="NZ_JAVRHQ010000022.1"/>
</dbReference>
<accession>A0ABU3CCV5</accession>
<feature type="transmembrane region" description="Helical" evidence="1">
    <location>
        <begin position="158"/>
        <end position="180"/>
    </location>
</feature>
<evidence type="ECO:0000313" key="3">
    <source>
        <dbReference type="Proteomes" id="UP001262889"/>
    </source>
</evidence>
<gene>
    <name evidence="2" type="ORF">RM553_15175</name>
</gene>